<dbReference type="RefSeq" id="XP_060423525.1">
    <property type="nucleotide sequence ID" value="XM_060576212.1"/>
</dbReference>
<sequence>MSLLLPLYWPLPVPAELTLLWAAELGPSAPAWRPPWIPADILLGPLGSPALGPTSCPSSHSPPGSSGSYCLVRE</sequence>
<name>A0AAJ0A914_9PEZI</name>
<protein>
    <recommendedName>
        <fullName evidence="5">Secreted protein</fullName>
    </recommendedName>
</protein>
<accession>A0AAJ0A914</accession>
<reference evidence="3" key="1">
    <citation type="submission" date="2021-06" db="EMBL/GenBank/DDBJ databases">
        <title>Comparative genomics, transcriptomics and evolutionary studies reveal genomic signatures of adaptation to plant cell wall in hemibiotrophic fungi.</title>
        <authorList>
            <consortium name="DOE Joint Genome Institute"/>
            <person name="Baroncelli R."/>
            <person name="Diaz J.F."/>
            <person name="Benocci T."/>
            <person name="Peng M."/>
            <person name="Battaglia E."/>
            <person name="Haridas S."/>
            <person name="Andreopoulos W."/>
            <person name="Labutti K."/>
            <person name="Pangilinan J."/>
            <person name="Floch G.L."/>
            <person name="Makela M.R."/>
            <person name="Henrissat B."/>
            <person name="Grigoriev I.V."/>
            <person name="Crouch J.A."/>
            <person name="De Vries R.P."/>
            <person name="Sukno S.A."/>
            <person name="Thon M.R."/>
        </authorList>
    </citation>
    <scope>NUCLEOTIDE SEQUENCE</scope>
    <source>
        <strain evidence="3">CBS 193.32</strain>
    </source>
</reference>
<feature type="signal peptide" evidence="2">
    <location>
        <begin position="1"/>
        <end position="15"/>
    </location>
</feature>
<evidence type="ECO:0000313" key="4">
    <source>
        <dbReference type="Proteomes" id="UP001224890"/>
    </source>
</evidence>
<gene>
    <name evidence="3" type="ORF">BDP55DRAFT_681662</name>
</gene>
<keyword evidence="2" id="KW-0732">Signal</keyword>
<proteinExistence type="predicted"/>
<organism evidence="3 4">
    <name type="scientific">Colletotrichum godetiae</name>
    <dbReference type="NCBI Taxonomy" id="1209918"/>
    <lineage>
        <taxon>Eukaryota</taxon>
        <taxon>Fungi</taxon>
        <taxon>Dikarya</taxon>
        <taxon>Ascomycota</taxon>
        <taxon>Pezizomycotina</taxon>
        <taxon>Sordariomycetes</taxon>
        <taxon>Hypocreomycetidae</taxon>
        <taxon>Glomerellales</taxon>
        <taxon>Glomerellaceae</taxon>
        <taxon>Colletotrichum</taxon>
        <taxon>Colletotrichum acutatum species complex</taxon>
    </lineage>
</organism>
<comment type="caution">
    <text evidence="3">The sequence shown here is derived from an EMBL/GenBank/DDBJ whole genome shotgun (WGS) entry which is preliminary data.</text>
</comment>
<feature type="chain" id="PRO_5042618776" description="Secreted protein" evidence="2">
    <location>
        <begin position="16"/>
        <end position="74"/>
    </location>
</feature>
<evidence type="ECO:0000256" key="2">
    <source>
        <dbReference type="SAM" id="SignalP"/>
    </source>
</evidence>
<evidence type="ECO:0008006" key="5">
    <source>
        <dbReference type="Google" id="ProtNLM"/>
    </source>
</evidence>
<dbReference type="Proteomes" id="UP001224890">
    <property type="component" value="Unassembled WGS sequence"/>
</dbReference>
<evidence type="ECO:0000256" key="1">
    <source>
        <dbReference type="SAM" id="MobiDB-lite"/>
    </source>
</evidence>
<feature type="region of interest" description="Disordered" evidence="1">
    <location>
        <begin position="53"/>
        <end position="74"/>
    </location>
</feature>
<dbReference type="GeneID" id="85460738"/>
<dbReference type="EMBL" id="JAHMHR010000069">
    <property type="protein sequence ID" value="KAK1658761.1"/>
    <property type="molecule type" value="Genomic_DNA"/>
</dbReference>
<feature type="compositionally biased region" description="Low complexity" evidence="1">
    <location>
        <begin position="53"/>
        <end position="68"/>
    </location>
</feature>
<dbReference type="AlphaFoldDB" id="A0AAJ0A914"/>
<keyword evidence="4" id="KW-1185">Reference proteome</keyword>
<evidence type="ECO:0000313" key="3">
    <source>
        <dbReference type="EMBL" id="KAK1658761.1"/>
    </source>
</evidence>